<protein>
    <submittedName>
        <fullName evidence="1">Uncharacterized protein</fullName>
    </submittedName>
</protein>
<reference evidence="1 2" key="1">
    <citation type="journal article" date="2023" name="IScience">
        <title>Expanded male sex-determining region conserved during the evolution of homothallism in the green alga Volvox.</title>
        <authorList>
            <person name="Yamamoto K."/>
            <person name="Matsuzaki R."/>
            <person name="Mahakham W."/>
            <person name="Heman W."/>
            <person name="Sekimoto H."/>
            <person name="Kawachi M."/>
            <person name="Minakuchi Y."/>
            <person name="Toyoda A."/>
            <person name="Nozaki H."/>
        </authorList>
    </citation>
    <scope>NUCLEOTIDE SEQUENCE [LARGE SCALE GENOMIC DNA]</scope>
    <source>
        <strain evidence="1 2">NIES-4468</strain>
    </source>
</reference>
<accession>A0ABQ5SFX2</accession>
<evidence type="ECO:0000313" key="1">
    <source>
        <dbReference type="EMBL" id="GLI68806.1"/>
    </source>
</evidence>
<evidence type="ECO:0000313" key="2">
    <source>
        <dbReference type="Proteomes" id="UP001165090"/>
    </source>
</evidence>
<proteinExistence type="predicted"/>
<sequence>MSSQRTLAPSSFSFASSWNGIEPSRKRQHVGRRGTAQHTLDARLIYMHLAALVYLSHGSSAQAAALAHKGNYAFPAPAATVSSDPWLHKPPACERLSRDQRLAIGVFNPEETRRAMAHRRHQVLCDRAWESENEQVSSLA</sequence>
<organism evidence="1 2">
    <name type="scientific">Volvox africanus</name>
    <dbReference type="NCBI Taxonomy" id="51714"/>
    <lineage>
        <taxon>Eukaryota</taxon>
        <taxon>Viridiplantae</taxon>
        <taxon>Chlorophyta</taxon>
        <taxon>core chlorophytes</taxon>
        <taxon>Chlorophyceae</taxon>
        <taxon>CS clade</taxon>
        <taxon>Chlamydomonadales</taxon>
        <taxon>Volvocaceae</taxon>
        <taxon>Volvox</taxon>
    </lineage>
</organism>
<dbReference type="Proteomes" id="UP001165090">
    <property type="component" value="Unassembled WGS sequence"/>
</dbReference>
<dbReference type="EMBL" id="BSDZ01000080">
    <property type="protein sequence ID" value="GLI68806.1"/>
    <property type="molecule type" value="Genomic_DNA"/>
</dbReference>
<comment type="caution">
    <text evidence="1">The sequence shown here is derived from an EMBL/GenBank/DDBJ whole genome shotgun (WGS) entry which is preliminary data.</text>
</comment>
<keyword evidence="2" id="KW-1185">Reference proteome</keyword>
<gene>
    <name evidence="1" type="ORF">VaNZ11_013308</name>
</gene>
<name>A0ABQ5SFX2_9CHLO</name>